<keyword evidence="6" id="KW-1185">Reference proteome</keyword>
<organism evidence="5 6">
    <name type="scientific">Algoriphagus sediminis</name>
    <dbReference type="NCBI Taxonomy" id="3057113"/>
    <lineage>
        <taxon>Bacteria</taxon>
        <taxon>Pseudomonadati</taxon>
        <taxon>Bacteroidota</taxon>
        <taxon>Cytophagia</taxon>
        <taxon>Cytophagales</taxon>
        <taxon>Cyclobacteriaceae</taxon>
        <taxon>Algoriphagus</taxon>
    </lineage>
</organism>
<dbReference type="EMBL" id="JAUEPH010000007">
    <property type="protein sequence ID" value="MDN3205641.1"/>
    <property type="molecule type" value="Genomic_DNA"/>
</dbReference>
<evidence type="ECO:0000256" key="3">
    <source>
        <dbReference type="ARBA" id="ARBA00023172"/>
    </source>
</evidence>
<dbReference type="Proteomes" id="UP001171916">
    <property type="component" value="Unassembled WGS sequence"/>
</dbReference>
<evidence type="ECO:0000256" key="1">
    <source>
        <dbReference type="ARBA" id="ARBA00008857"/>
    </source>
</evidence>
<dbReference type="InterPro" id="IPR050090">
    <property type="entry name" value="Tyrosine_recombinase_XerCD"/>
</dbReference>
<protein>
    <submittedName>
        <fullName evidence="5">Site-specific integrase</fullName>
    </submittedName>
</protein>
<evidence type="ECO:0000256" key="2">
    <source>
        <dbReference type="ARBA" id="ARBA00023125"/>
    </source>
</evidence>
<accession>A0ABT7YGI8</accession>
<dbReference type="PANTHER" id="PTHR30349:SF64">
    <property type="entry name" value="PROPHAGE INTEGRASE INTD-RELATED"/>
    <property type="match status" value="1"/>
</dbReference>
<dbReference type="RefSeq" id="WP_290002314.1">
    <property type="nucleotide sequence ID" value="NZ_JAUEPH010000007.1"/>
</dbReference>
<dbReference type="Gene3D" id="1.10.150.130">
    <property type="match status" value="1"/>
</dbReference>
<comment type="similarity">
    <text evidence="1">Belongs to the 'phage' integrase family.</text>
</comment>
<dbReference type="Gene3D" id="1.10.443.10">
    <property type="entry name" value="Intergrase catalytic core"/>
    <property type="match status" value="1"/>
</dbReference>
<reference evidence="5" key="1">
    <citation type="submission" date="2023-06" db="EMBL/GenBank/DDBJ databases">
        <title>Robiginitalea aurantiacus sp. nov. and Algoriphagus sediminis sp. nov., isolated from coastal sediment.</title>
        <authorList>
            <person name="Zhou Z.Y."/>
            <person name="An J."/>
            <person name="Jia Y.W."/>
            <person name="Du Z.J."/>
        </authorList>
    </citation>
    <scope>NUCLEOTIDE SEQUENCE</scope>
    <source>
        <strain evidence="5">C2-7</strain>
    </source>
</reference>
<dbReference type="PANTHER" id="PTHR30349">
    <property type="entry name" value="PHAGE INTEGRASE-RELATED"/>
    <property type="match status" value="1"/>
</dbReference>
<dbReference type="InterPro" id="IPR013762">
    <property type="entry name" value="Integrase-like_cat_sf"/>
</dbReference>
<dbReference type="Pfam" id="PF13102">
    <property type="entry name" value="Phage_int_SAM_5"/>
    <property type="match status" value="1"/>
</dbReference>
<sequence>MGYKRGKAKGQVRVSLYQDTRREKYNGLFPTKIRVYDSLTKKARLYTTDFDLSKDQFRRIVFPKMGERLKKEEKNVREQLLALESHYSEKAHDLALFTFDVFEGALSLKSGEVMDVFFQLEKYRQELLSQGQTKSASQFDLTAKSLKNFLKDSGRSSSTLLLPEVTVGFLNSYENWMIDFKDKSSSTVGAYLRNVRTVFNVAIDLNIVNRELYPFGKKKYQIPSSSKVKKALNAEQLEALFAAEPANDQQAKAKAFWFFSFVCQGMNMKDIVFLEWDRVSEEGIQFVREKTKRTKKANSKTIHAPLTPFAEGVIKKYGTGGTKNSTYVFPVLKSDMSLSEKEKAKDNFIRFINQHILPIAKSAGIKERVSSNWARHSFSTSAIRNNISMVFVKEALGHSDIKTTQRYFAGFEDSSKKETIDLITGFTSKDKK</sequence>
<evidence type="ECO:0000259" key="4">
    <source>
        <dbReference type="PROSITE" id="PS51898"/>
    </source>
</evidence>
<dbReference type="InterPro" id="IPR010998">
    <property type="entry name" value="Integrase_recombinase_N"/>
</dbReference>
<dbReference type="InterPro" id="IPR025269">
    <property type="entry name" value="SAM-like_dom"/>
</dbReference>
<gene>
    <name evidence="5" type="ORF">QVH07_15875</name>
</gene>
<dbReference type="InterPro" id="IPR002104">
    <property type="entry name" value="Integrase_catalytic"/>
</dbReference>
<dbReference type="Pfam" id="PF00589">
    <property type="entry name" value="Phage_integrase"/>
    <property type="match status" value="1"/>
</dbReference>
<proteinExistence type="inferred from homology"/>
<dbReference type="InterPro" id="IPR011010">
    <property type="entry name" value="DNA_brk_join_enz"/>
</dbReference>
<keyword evidence="3" id="KW-0233">DNA recombination</keyword>
<evidence type="ECO:0000313" key="5">
    <source>
        <dbReference type="EMBL" id="MDN3205641.1"/>
    </source>
</evidence>
<name>A0ABT7YGI8_9BACT</name>
<dbReference type="SUPFAM" id="SSF56349">
    <property type="entry name" value="DNA breaking-rejoining enzymes"/>
    <property type="match status" value="1"/>
</dbReference>
<comment type="caution">
    <text evidence="5">The sequence shown here is derived from an EMBL/GenBank/DDBJ whole genome shotgun (WGS) entry which is preliminary data.</text>
</comment>
<keyword evidence="2" id="KW-0238">DNA-binding</keyword>
<dbReference type="PROSITE" id="PS51898">
    <property type="entry name" value="TYR_RECOMBINASE"/>
    <property type="match status" value="1"/>
</dbReference>
<evidence type="ECO:0000313" key="6">
    <source>
        <dbReference type="Proteomes" id="UP001171916"/>
    </source>
</evidence>
<feature type="domain" description="Tyr recombinase" evidence="4">
    <location>
        <begin position="227"/>
        <end position="421"/>
    </location>
</feature>